<evidence type="ECO:0000313" key="6">
    <source>
        <dbReference type="Proteomes" id="UP000095409"/>
    </source>
</evidence>
<dbReference type="InterPro" id="IPR007621">
    <property type="entry name" value="TPM_dom"/>
</dbReference>
<keyword evidence="2" id="KW-1133">Transmembrane helix</keyword>
<evidence type="ECO:0000256" key="2">
    <source>
        <dbReference type="SAM" id="Phobius"/>
    </source>
</evidence>
<protein>
    <submittedName>
        <fullName evidence="5">Domain of uncharacterized function (DUF477)</fullName>
    </submittedName>
</protein>
<gene>
    <name evidence="5" type="ORF">ERS852394_00510</name>
</gene>
<accession>A0A173Y247</accession>
<feature type="chain" id="PRO_5038741277" evidence="3">
    <location>
        <begin position="28"/>
        <end position="281"/>
    </location>
</feature>
<evidence type="ECO:0000313" key="5">
    <source>
        <dbReference type="EMBL" id="CUN58231.1"/>
    </source>
</evidence>
<keyword evidence="2" id="KW-0812">Transmembrane</keyword>
<feature type="region of interest" description="Disordered" evidence="1">
    <location>
        <begin position="257"/>
        <end position="281"/>
    </location>
</feature>
<feature type="compositionally biased region" description="Low complexity" evidence="1">
    <location>
        <begin position="264"/>
        <end position="281"/>
    </location>
</feature>
<reference evidence="5 6" key="1">
    <citation type="submission" date="2015-09" db="EMBL/GenBank/DDBJ databases">
        <authorList>
            <consortium name="Pathogen Informatics"/>
        </authorList>
    </citation>
    <scope>NUCLEOTIDE SEQUENCE [LARGE SCALE GENOMIC DNA]</scope>
    <source>
        <strain evidence="5 6">2789STDY5608837</strain>
    </source>
</reference>
<feature type="domain" description="TPM" evidence="4">
    <location>
        <begin position="45"/>
        <end position="167"/>
    </location>
</feature>
<keyword evidence="3" id="KW-0732">Signal</keyword>
<dbReference type="RefSeq" id="WP_055065594.1">
    <property type="nucleotide sequence ID" value="NZ_CYZD01000002.1"/>
</dbReference>
<sequence length="281" mass="31391">MKKMNIILSGSLLVMSLGALSPAVVYAGAETETAQEDENGEMSWVFDDCGILSDDEITELNDELATIYDTYGYDAVLWISQDVGEDEDYRQYAAEFMQANEIGYGDTHEGMCIFHQPGVRNITIVFRGDTQNEFSTRIQDEMLDKCKTYLKDDDPFGGYQSLIHDLEAGLDRISEGENIRLMDLSDEAVGGRFVKDLLMAFVIMIIPTGVLTWYQVRKMKTRVQQPDASEYTTDSGLELSEKHDIFLYETVSQTAKVKNDNNDSGSFSSGGESFSGSSSDY</sequence>
<dbReference type="Pfam" id="PF04536">
    <property type="entry name" value="TPM_phosphatase"/>
    <property type="match status" value="1"/>
</dbReference>
<feature type="signal peptide" evidence="3">
    <location>
        <begin position="1"/>
        <end position="27"/>
    </location>
</feature>
<dbReference type="Gene3D" id="3.10.310.50">
    <property type="match status" value="1"/>
</dbReference>
<name>A0A173Y247_9FIRM</name>
<evidence type="ECO:0000259" key="4">
    <source>
        <dbReference type="Pfam" id="PF04536"/>
    </source>
</evidence>
<keyword evidence="2" id="KW-0472">Membrane</keyword>
<feature type="transmembrane region" description="Helical" evidence="2">
    <location>
        <begin position="197"/>
        <end position="216"/>
    </location>
</feature>
<dbReference type="Proteomes" id="UP000095409">
    <property type="component" value="Unassembled WGS sequence"/>
</dbReference>
<dbReference type="AlphaFoldDB" id="A0A173Y247"/>
<evidence type="ECO:0000256" key="3">
    <source>
        <dbReference type="SAM" id="SignalP"/>
    </source>
</evidence>
<organism evidence="5 6">
    <name type="scientific">Blautia obeum</name>
    <dbReference type="NCBI Taxonomy" id="40520"/>
    <lineage>
        <taxon>Bacteria</taxon>
        <taxon>Bacillati</taxon>
        <taxon>Bacillota</taxon>
        <taxon>Clostridia</taxon>
        <taxon>Lachnospirales</taxon>
        <taxon>Lachnospiraceae</taxon>
        <taxon>Blautia</taxon>
    </lineage>
</organism>
<proteinExistence type="predicted"/>
<dbReference type="EMBL" id="CYZD01000002">
    <property type="protein sequence ID" value="CUN58231.1"/>
    <property type="molecule type" value="Genomic_DNA"/>
</dbReference>
<evidence type="ECO:0000256" key="1">
    <source>
        <dbReference type="SAM" id="MobiDB-lite"/>
    </source>
</evidence>